<organism evidence="1">
    <name type="scientific">marine metagenome</name>
    <dbReference type="NCBI Taxonomy" id="408172"/>
    <lineage>
        <taxon>unclassified sequences</taxon>
        <taxon>metagenomes</taxon>
        <taxon>ecological metagenomes</taxon>
    </lineage>
</organism>
<proteinExistence type="predicted"/>
<reference evidence="1" key="1">
    <citation type="submission" date="2018-05" db="EMBL/GenBank/DDBJ databases">
        <authorList>
            <person name="Lanie J.A."/>
            <person name="Ng W.-L."/>
            <person name="Kazmierczak K.M."/>
            <person name="Andrzejewski T.M."/>
            <person name="Davidsen T.M."/>
            <person name="Wayne K.J."/>
            <person name="Tettelin H."/>
            <person name="Glass J.I."/>
            <person name="Rusch D."/>
            <person name="Podicherti R."/>
            <person name="Tsui H.-C.T."/>
            <person name="Winkler M.E."/>
        </authorList>
    </citation>
    <scope>NUCLEOTIDE SEQUENCE</scope>
</reference>
<sequence length="126" mass="13611">MLLAFVFAAGCVSEDLTPATDISQAESSSGVPEYQVDPFWPKPLPNNWILGQVGGIAVDDDDHIWIVQRPRTVDAVEGAAAQNPPRAECCVPAPSIIEFDQDGNMVSAWGGPTWNQASSEWVEPPY</sequence>
<accession>A0A382E049</accession>
<dbReference type="EMBL" id="UINC01041927">
    <property type="protein sequence ID" value="SVB43855.1"/>
    <property type="molecule type" value="Genomic_DNA"/>
</dbReference>
<dbReference type="InterPro" id="IPR011042">
    <property type="entry name" value="6-blade_b-propeller_TolB-like"/>
</dbReference>
<dbReference type="Gene3D" id="2.120.10.30">
    <property type="entry name" value="TolB, C-terminal domain"/>
    <property type="match status" value="1"/>
</dbReference>
<feature type="non-terminal residue" evidence="1">
    <location>
        <position position="126"/>
    </location>
</feature>
<evidence type="ECO:0000313" key="1">
    <source>
        <dbReference type="EMBL" id="SVB43855.1"/>
    </source>
</evidence>
<gene>
    <name evidence="1" type="ORF">METZ01_LOCUS196709</name>
</gene>
<dbReference type="AlphaFoldDB" id="A0A382E049"/>
<protein>
    <submittedName>
        <fullName evidence="1">Uncharacterized protein</fullName>
    </submittedName>
</protein>
<name>A0A382E049_9ZZZZ</name>